<keyword evidence="4" id="KW-1185">Reference proteome</keyword>
<sequence length="203" mass="22420">MIRTLIIGYCMGIRSERLLCDEVHLNLAYRWFCRLGLEGDVPDHLTFSKNRHGRFRDCDLLRALFETTVARCMAEGLVGGEGFAVDASLIRADVSRQHTVDRHDDLLPGSGSHAVREYLAVLDDAAFGTATPVTPKQLAVADPAARWTARRASGRSLPTRQTPDRSRPCRDRRCGGNLGDPPGRGHCRAPNDRAHARALRPVA</sequence>
<evidence type="ECO:0000313" key="4">
    <source>
        <dbReference type="Proteomes" id="UP000527143"/>
    </source>
</evidence>
<dbReference type="InterPro" id="IPR008490">
    <property type="entry name" value="Transposase_InsH_N"/>
</dbReference>
<dbReference type="PANTHER" id="PTHR35604:SF2">
    <property type="entry name" value="TRANSPOSASE INSH FOR INSERTION SEQUENCE ELEMENT IS5A-RELATED"/>
    <property type="match status" value="1"/>
</dbReference>
<protein>
    <submittedName>
        <fullName evidence="3">IS5 family transposase</fullName>
    </submittedName>
</protein>
<dbReference type="PANTHER" id="PTHR35604">
    <property type="entry name" value="TRANSPOSASE INSH FOR INSERTION SEQUENCE ELEMENT IS5A-RELATED"/>
    <property type="match status" value="1"/>
</dbReference>
<evidence type="ECO:0000256" key="1">
    <source>
        <dbReference type="SAM" id="MobiDB-lite"/>
    </source>
</evidence>
<evidence type="ECO:0000313" key="3">
    <source>
        <dbReference type="EMBL" id="MBB5712544.1"/>
    </source>
</evidence>
<dbReference type="Pfam" id="PF05598">
    <property type="entry name" value="DUF772"/>
    <property type="match status" value="1"/>
</dbReference>
<dbReference type="Proteomes" id="UP000527143">
    <property type="component" value="Unassembled WGS sequence"/>
</dbReference>
<organism evidence="3 4">
    <name type="scientific">Sphingomonas xinjiangensis</name>
    <dbReference type="NCBI Taxonomy" id="643568"/>
    <lineage>
        <taxon>Bacteria</taxon>
        <taxon>Pseudomonadati</taxon>
        <taxon>Pseudomonadota</taxon>
        <taxon>Alphaproteobacteria</taxon>
        <taxon>Sphingomonadales</taxon>
        <taxon>Sphingomonadaceae</taxon>
        <taxon>Sphingomonas</taxon>
    </lineage>
</organism>
<evidence type="ECO:0000259" key="2">
    <source>
        <dbReference type="Pfam" id="PF05598"/>
    </source>
</evidence>
<feature type="compositionally biased region" description="Basic and acidic residues" evidence="1">
    <location>
        <begin position="162"/>
        <end position="174"/>
    </location>
</feature>
<dbReference type="AlphaFoldDB" id="A0A840YS94"/>
<gene>
    <name evidence="3" type="ORF">FHT02_003804</name>
</gene>
<feature type="region of interest" description="Disordered" evidence="1">
    <location>
        <begin position="149"/>
        <end position="190"/>
    </location>
</feature>
<proteinExistence type="predicted"/>
<dbReference type="EMBL" id="JACIJF010000019">
    <property type="protein sequence ID" value="MBB5712544.1"/>
    <property type="molecule type" value="Genomic_DNA"/>
</dbReference>
<comment type="caution">
    <text evidence="3">The sequence shown here is derived from an EMBL/GenBank/DDBJ whole genome shotgun (WGS) entry which is preliminary data.</text>
</comment>
<name>A0A840YS94_9SPHN</name>
<reference evidence="3 4" key="1">
    <citation type="submission" date="2020-08" db="EMBL/GenBank/DDBJ databases">
        <title>Genomic Encyclopedia of Type Strains, Phase IV (KMG-IV): sequencing the most valuable type-strain genomes for metagenomic binning, comparative biology and taxonomic classification.</title>
        <authorList>
            <person name="Goeker M."/>
        </authorList>
    </citation>
    <scope>NUCLEOTIDE SEQUENCE [LARGE SCALE GENOMIC DNA]</scope>
    <source>
        <strain evidence="3 4">DSM 26736</strain>
    </source>
</reference>
<feature type="domain" description="Transposase InsH N-terminal" evidence="2">
    <location>
        <begin position="1"/>
        <end position="52"/>
    </location>
</feature>
<accession>A0A840YS94</accession>